<dbReference type="PROSITE" id="PS50883">
    <property type="entry name" value="EAL"/>
    <property type="match status" value="1"/>
</dbReference>
<feature type="domain" description="GGDEF" evidence="4">
    <location>
        <begin position="265"/>
        <end position="404"/>
    </location>
</feature>
<keyword evidence="1" id="KW-0812">Transmembrane</keyword>
<dbReference type="GO" id="GO:0071111">
    <property type="term" value="F:cyclic-guanylate-specific phosphodiesterase activity"/>
    <property type="evidence" value="ECO:0007669"/>
    <property type="project" value="InterPro"/>
</dbReference>
<reference evidence="5 6" key="1">
    <citation type="journal article" date="2011" name="Front. Microbiol.">
        <title>Genomic signatures of strain selection and enhancement in Bacillus atrophaeus var. globigii, a historical biowarfare simulant.</title>
        <authorList>
            <person name="Gibbons H.S."/>
            <person name="Broomall S.M."/>
            <person name="McNew L.A."/>
            <person name="Daligault H."/>
            <person name="Chapman C."/>
            <person name="Bruce D."/>
            <person name="Karavis M."/>
            <person name="Krepps M."/>
            <person name="McGregor P.A."/>
            <person name="Hong C."/>
            <person name="Park K.H."/>
            <person name="Akmal A."/>
            <person name="Feldman A."/>
            <person name="Lin J.S."/>
            <person name="Chang W.E."/>
            <person name="Higgs B.W."/>
            <person name="Demirev P."/>
            <person name="Lindquist J."/>
            <person name="Liem A."/>
            <person name="Fochler E."/>
            <person name="Read T.D."/>
            <person name="Tapia R."/>
            <person name="Johnson S."/>
            <person name="Bishop-Lilly K.A."/>
            <person name="Detter C."/>
            <person name="Han C."/>
            <person name="Sozhamannan S."/>
            <person name="Rosenzweig C.N."/>
            <person name="Skowronski E.W."/>
        </authorList>
    </citation>
    <scope>NUCLEOTIDE SEQUENCE [LARGE SCALE GENOMIC DNA]</scope>
    <source>
        <strain evidence="5 6">TPS4-2</strain>
    </source>
</reference>
<dbReference type="Gene3D" id="3.30.110.200">
    <property type="match status" value="1"/>
</dbReference>
<evidence type="ECO:0000259" key="4">
    <source>
        <dbReference type="PROSITE" id="PS50887"/>
    </source>
</evidence>
<organism evidence="5 6">
    <name type="scientific">Idiomarina piscisalsi</name>
    <dbReference type="NCBI Taxonomy" id="1096243"/>
    <lineage>
        <taxon>Bacteria</taxon>
        <taxon>Pseudomonadati</taxon>
        <taxon>Pseudomonadota</taxon>
        <taxon>Gammaproteobacteria</taxon>
        <taxon>Alteromonadales</taxon>
        <taxon>Idiomarinaceae</taxon>
        <taxon>Idiomarina</taxon>
    </lineage>
</organism>
<dbReference type="InterPro" id="IPR042461">
    <property type="entry name" value="LapD_MoxY_peri_C"/>
</dbReference>
<dbReference type="PANTHER" id="PTHR33121:SF70">
    <property type="entry name" value="SIGNALING PROTEIN YKOW"/>
    <property type="match status" value="1"/>
</dbReference>
<dbReference type="Pfam" id="PF00672">
    <property type="entry name" value="HAMP"/>
    <property type="match status" value="1"/>
</dbReference>
<protein>
    <recommendedName>
        <fullName evidence="7">GGDEF domain-containing protein</fullName>
    </recommendedName>
</protein>
<evidence type="ECO:0000313" key="6">
    <source>
        <dbReference type="Proteomes" id="UP000288361"/>
    </source>
</evidence>
<comment type="caution">
    <text evidence="5">The sequence shown here is derived from an EMBL/GenBank/DDBJ whole genome shotgun (WGS) entry which is preliminary data.</text>
</comment>
<dbReference type="SUPFAM" id="SSF55073">
    <property type="entry name" value="Nucleotide cyclase"/>
    <property type="match status" value="1"/>
</dbReference>
<dbReference type="PROSITE" id="PS50887">
    <property type="entry name" value="GGDEF"/>
    <property type="match status" value="1"/>
</dbReference>
<dbReference type="SMART" id="SM00304">
    <property type="entry name" value="HAMP"/>
    <property type="match status" value="1"/>
</dbReference>
<dbReference type="InterPro" id="IPR000160">
    <property type="entry name" value="GGDEF_dom"/>
</dbReference>
<dbReference type="CDD" id="cd06225">
    <property type="entry name" value="HAMP"/>
    <property type="match status" value="1"/>
</dbReference>
<dbReference type="InterPro" id="IPR029787">
    <property type="entry name" value="Nucleotide_cyclase"/>
</dbReference>
<dbReference type="Pfam" id="PF00563">
    <property type="entry name" value="EAL"/>
    <property type="match status" value="1"/>
</dbReference>
<feature type="transmembrane region" description="Helical" evidence="1">
    <location>
        <begin position="6"/>
        <end position="28"/>
    </location>
</feature>
<sequence>MTLNRQLWYVLVAVVLISFCTSFIITSISSVRFIEQQLTTENTNSANMLAQTLSDSSKDHAMLELIISAQFDTGFYQSITLTDNNGDILVERSFQGASSSSVPQWFANWIELEAPAGEALVQDGWTSFGQVLVKSQDTHALEALWSRYIVLLIIALCTALLAGLCGKALLRSVTRPLNQVVQQAESISQGQYTLNDTLPKTRDLRKLVEAMNKMTDKVRQQFQNDLQKLSSLQASLYIDTDTQLYNRRFILERLHTYVSRKTEGVPAYMILLHLDALSELNKNYGRKNVDDYIRSTAQRISEQATQLELELGCKIIVARLNASDFGLLIENAADTRLLESALESSLSTITHYQTDLLDNSAAWYATIETTQEKTSVGQLLMRLDEQITHAKVHPGQDNLRINRSIQASHQLLFNDKQSWSDAFTDTLQNGTLQMDYNPVVDQNGNTLHAEVAPFFEAHGRTLRYGQFYPWAKRLDFISDIQLFTIRQALAYSVTEGAAVAIQLSIDFLKSVNSRAALIKDIQRFKKSGQAANILFEITEFEIKNQQKLFADFCFSIKRLGCKIGLTGCSNSYEYMHDMEALGLDYLKVESSIIQSIPTEPTNIDNSLPARLCQLGHSLDMLMYAEDLEDASDIGRAFAAGFDGYSKPN</sequence>
<dbReference type="GO" id="GO:0016020">
    <property type="term" value="C:membrane"/>
    <property type="evidence" value="ECO:0007669"/>
    <property type="project" value="InterPro"/>
</dbReference>
<evidence type="ECO:0008006" key="7">
    <source>
        <dbReference type="Google" id="ProtNLM"/>
    </source>
</evidence>
<dbReference type="SMART" id="SM00267">
    <property type="entry name" value="GGDEF"/>
    <property type="match status" value="1"/>
</dbReference>
<dbReference type="EMBL" id="PIQA01000014">
    <property type="protein sequence ID" value="RUO60703.1"/>
    <property type="molecule type" value="Genomic_DNA"/>
</dbReference>
<accession>A0A432YIC7</accession>
<feature type="domain" description="EAL" evidence="2">
    <location>
        <begin position="416"/>
        <end position="648"/>
    </location>
</feature>
<evidence type="ECO:0000256" key="1">
    <source>
        <dbReference type="SAM" id="Phobius"/>
    </source>
</evidence>
<dbReference type="InterPro" id="IPR032244">
    <property type="entry name" value="LapD_MoxY_N"/>
</dbReference>
<keyword evidence="1" id="KW-1133">Transmembrane helix</keyword>
<evidence type="ECO:0000259" key="2">
    <source>
        <dbReference type="PROSITE" id="PS50883"/>
    </source>
</evidence>
<dbReference type="SUPFAM" id="SSF158472">
    <property type="entry name" value="HAMP domain-like"/>
    <property type="match status" value="1"/>
</dbReference>
<dbReference type="GO" id="GO:0007165">
    <property type="term" value="P:signal transduction"/>
    <property type="evidence" value="ECO:0007669"/>
    <property type="project" value="InterPro"/>
</dbReference>
<dbReference type="InterPro" id="IPR043128">
    <property type="entry name" value="Rev_trsase/Diguanyl_cyclase"/>
</dbReference>
<name>A0A432YIC7_9GAMM</name>
<gene>
    <name evidence="5" type="ORF">CWI73_11670</name>
</gene>
<dbReference type="PANTHER" id="PTHR33121">
    <property type="entry name" value="CYCLIC DI-GMP PHOSPHODIESTERASE PDEF"/>
    <property type="match status" value="1"/>
</dbReference>
<dbReference type="RefSeq" id="WP_126752941.1">
    <property type="nucleotide sequence ID" value="NZ_JBHUMT010000012.1"/>
</dbReference>
<evidence type="ECO:0000313" key="5">
    <source>
        <dbReference type="EMBL" id="RUO60703.1"/>
    </source>
</evidence>
<feature type="domain" description="HAMP" evidence="3">
    <location>
        <begin position="171"/>
        <end position="223"/>
    </location>
</feature>
<dbReference type="InterPro" id="IPR050706">
    <property type="entry name" value="Cyclic-di-GMP_PDE-like"/>
</dbReference>
<keyword evidence="1" id="KW-0472">Membrane</keyword>
<dbReference type="Gene3D" id="3.30.70.270">
    <property type="match status" value="1"/>
</dbReference>
<dbReference type="PROSITE" id="PS50885">
    <property type="entry name" value="HAMP"/>
    <property type="match status" value="1"/>
</dbReference>
<dbReference type="Gene3D" id="1.10.8.500">
    <property type="entry name" value="HAMP domain in histidine kinase"/>
    <property type="match status" value="1"/>
</dbReference>
<dbReference type="Gene3D" id="6.20.270.20">
    <property type="entry name" value="LapD/MoxY periplasmic domain"/>
    <property type="match status" value="1"/>
</dbReference>
<proteinExistence type="predicted"/>
<dbReference type="SMART" id="SM00052">
    <property type="entry name" value="EAL"/>
    <property type="match status" value="1"/>
</dbReference>
<evidence type="ECO:0000259" key="3">
    <source>
        <dbReference type="PROSITE" id="PS50885"/>
    </source>
</evidence>
<dbReference type="SUPFAM" id="SSF141868">
    <property type="entry name" value="EAL domain-like"/>
    <property type="match status" value="1"/>
</dbReference>
<dbReference type="Pfam" id="PF00990">
    <property type="entry name" value="GGDEF"/>
    <property type="match status" value="1"/>
</dbReference>
<dbReference type="InterPro" id="IPR001633">
    <property type="entry name" value="EAL_dom"/>
</dbReference>
<dbReference type="Pfam" id="PF16448">
    <property type="entry name" value="LapD_MoxY_N"/>
    <property type="match status" value="1"/>
</dbReference>
<dbReference type="AlphaFoldDB" id="A0A432YIC7"/>
<dbReference type="Gene3D" id="3.20.20.450">
    <property type="entry name" value="EAL domain"/>
    <property type="match status" value="1"/>
</dbReference>
<dbReference type="InterPro" id="IPR003660">
    <property type="entry name" value="HAMP_dom"/>
</dbReference>
<dbReference type="Proteomes" id="UP000288361">
    <property type="component" value="Unassembled WGS sequence"/>
</dbReference>
<dbReference type="InterPro" id="IPR035919">
    <property type="entry name" value="EAL_sf"/>
</dbReference>